<proteinExistence type="predicted"/>
<evidence type="ECO:0000259" key="1">
    <source>
        <dbReference type="PROSITE" id="PS51819"/>
    </source>
</evidence>
<evidence type="ECO:0000313" key="3">
    <source>
        <dbReference type="Proteomes" id="UP000184480"/>
    </source>
</evidence>
<evidence type="ECO:0000313" key="2">
    <source>
        <dbReference type="EMBL" id="SHE34327.1"/>
    </source>
</evidence>
<dbReference type="RefSeq" id="WP_062175237.1">
    <property type="nucleotide sequence ID" value="NZ_BBXL01000001.1"/>
</dbReference>
<keyword evidence="3" id="KW-1185">Reference proteome</keyword>
<dbReference type="InterPro" id="IPR004360">
    <property type="entry name" value="Glyas_Fos-R_dOase_dom"/>
</dbReference>
<dbReference type="CDD" id="cd07247">
    <property type="entry name" value="SgaA_N_like"/>
    <property type="match status" value="1"/>
</dbReference>
<feature type="domain" description="VOC" evidence="1">
    <location>
        <begin position="6"/>
        <end position="123"/>
    </location>
</feature>
<dbReference type="SUPFAM" id="SSF54593">
    <property type="entry name" value="Glyoxalase/Bleomycin resistance protein/Dihydroxybiphenyl dioxygenase"/>
    <property type="match status" value="1"/>
</dbReference>
<protein>
    <recommendedName>
        <fullName evidence="1">VOC domain-containing protein</fullName>
    </recommendedName>
</protein>
<dbReference type="AlphaFoldDB" id="A0A1M4SQU4"/>
<reference evidence="3" key="1">
    <citation type="submission" date="2016-11" db="EMBL/GenBank/DDBJ databases">
        <authorList>
            <person name="Varghese N."/>
            <person name="Submissions S."/>
        </authorList>
    </citation>
    <scope>NUCLEOTIDE SEQUENCE [LARGE SCALE GENOMIC DNA]</scope>
    <source>
        <strain evidence="3">DSM 27370</strain>
    </source>
</reference>
<dbReference type="PROSITE" id="PS51819">
    <property type="entry name" value="VOC"/>
    <property type="match status" value="1"/>
</dbReference>
<dbReference type="Gene3D" id="3.10.180.10">
    <property type="entry name" value="2,3-Dihydroxybiphenyl 1,2-Dioxygenase, domain 1"/>
    <property type="match status" value="1"/>
</dbReference>
<dbReference type="OrthoDB" id="9804235at2"/>
<dbReference type="Proteomes" id="UP000184480">
    <property type="component" value="Unassembled WGS sequence"/>
</dbReference>
<dbReference type="InterPro" id="IPR052164">
    <property type="entry name" value="Anthracycline_SecMetBiosynth"/>
</dbReference>
<gene>
    <name evidence="2" type="ORF">SAMN05444362_101122</name>
</gene>
<accession>A0A1M4SQU4</accession>
<dbReference type="InterPro" id="IPR037523">
    <property type="entry name" value="VOC_core"/>
</dbReference>
<dbReference type="STRING" id="1346286.SAMN05444362_101122"/>
<dbReference type="Pfam" id="PF00903">
    <property type="entry name" value="Glyoxalase"/>
    <property type="match status" value="1"/>
</dbReference>
<dbReference type="PANTHER" id="PTHR33993:SF2">
    <property type="entry name" value="VOC DOMAIN-CONTAINING PROTEIN"/>
    <property type="match status" value="1"/>
</dbReference>
<dbReference type="EMBL" id="FQUC01000001">
    <property type="protein sequence ID" value="SHE34327.1"/>
    <property type="molecule type" value="Genomic_DNA"/>
</dbReference>
<organism evidence="2 3">
    <name type="scientific">Dysgonomonas macrotermitis</name>
    <dbReference type="NCBI Taxonomy" id="1346286"/>
    <lineage>
        <taxon>Bacteria</taxon>
        <taxon>Pseudomonadati</taxon>
        <taxon>Bacteroidota</taxon>
        <taxon>Bacteroidia</taxon>
        <taxon>Bacteroidales</taxon>
        <taxon>Dysgonomonadaceae</taxon>
        <taxon>Dysgonomonas</taxon>
    </lineage>
</organism>
<name>A0A1M4SQU4_9BACT</name>
<dbReference type="InterPro" id="IPR029068">
    <property type="entry name" value="Glyas_Bleomycin-R_OHBP_Dase"/>
</dbReference>
<sequence>MKKKRLVAFFEIPAADFSRAVKFYETVLNLELSVMECDAEKMAFFPEEDGKYPGAISFASGFNPSFNGILISLAVDCMDEVLTRITSAGGKIVKEKTKIEADNLGYFSMFTDSEGNIIGLYSDN</sequence>
<dbReference type="PANTHER" id="PTHR33993">
    <property type="entry name" value="GLYOXALASE-RELATED"/>
    <property type="match status" value="1"/>
</dbReference>